<gene>
    <name evidence="1" type="ORF">XENOCAPTIV_019124</name>
</gene>
<keyword evidence="2" id="KW-1185">Reference proteome</keyword>
<protein>
    <submittedName>
        <fullName evidence="1">Uncharacterized protein</fullName>
    </submittedName>
</protein>
<proteinExistence type="predicted"/>
<accession>A0ABV0RE36</accession>
<name>A0ABV0RE36_9TELE</name>
<evidence type="ECO:0000313" key="1">
    <source>
        <dbReference type="EMBL" id="MEQ2205947.1"/>
    </source>
</evidence>
<sequence>MYAIFLQDTRCISNAFVICTSTLRNDSQGDVISIVPREPNDSLCPLNRSLCSQSLTCVPVLSSDVSVLVISSDVSLQKYRARASLHKQIDDCQLSVPAPRISYKMRPLKTAFEGTISSSHWIHTYSFRRFLLVDISLNEAPAKRCVKCSLKIPS</sequence>
<comment type="caution">
    <text evidence="1">The sequence shown here is derived from an EMBL/GenBank/DDBJ whole genome shotgun (WGS) entry which is preliminary data.</text>
</comment>
<dbReference type="EMBL" id="JAHRIN010042413">
    <property type="protein sequence ID" value="MEQ2205947.1"/>
    <property type="molecule type" value="Genomic_DNA"/>
</dbReference>
<organism evidence="1 2">
    <name type="scientific">Xenoophorus captivus</name>
    <dbReference type="NCBI Taxonomy" id="1517983"/>
    <lineage>
        <taxon>Eukaryota</taxon>
        <taxon>Metazoa</taxon>
        <taxon>Chordata</taxon>
        <taxon>Craniata</taxon>
        <taxon>Vertebrata</taxon>
        <taxon>Euteleostomi</taxon>
        <taxon>Actinopterygii</taxon>
        <taxon>Neopterygii</taxon>
        <taxon>Teleostei</taxon>
        <taxon>Neoteleostei</taxon>
        <taxon>Acanthomorphata</taxon>
        <taxon>Ovalentaria</taxon>
        <taxon>Atherinomorphae</taxon>
        <taxon>Cyprinodontiformes</taxon>
        <taxon>Goodeidae</taxon>
        <taxon>Xenoophorus</taxon>
    </lineage>
</organism>
<evidence type="ECO:0000313" key="2">
    <source>
        <dbReference type="Proteomes" id="UP001434883"/>
    </source>
</evidence>
<reference evidence="1 2" key="1">
    <citation type="submission" date="2021-06" db="EMBL/GenBank/DDBJ databases">
        <authorList>
            <person name="Palmer J.M."/>
        </authorList>
    </citation>
    <scope>NUCLEOTIDE SEQUENCE [LARGE SCALE GENOMIC DNA]</scope>
    <source>
        <strain evidence="1 2">XC_2019</strain>
        <tissue evidence="1">Muscle</tissue>
    </source>
</reference>
<dbReference type="Proteomes" id="UP001434883">
    <property type="component" value="Unassembled WGS sequence"/>
</dbReference>